<dbReference type="RefSeq" id="WP_312885242.1">
    <property type="nucleotide sequence ID" value="NZ_JACHJT010000001.1"/>
</dbReference>
<evidence type="ECO:0008006" key="8">
    <source>
        <dbReference type="Google" id="ProtNLM"/>
    </source>
</evidence>
<feature type="transmembrane region" description="Helical" evidence="5">
    <location>
        <begin position="43"/>
        <end position="63"/>
    </location>
</feature>
<sequence>MTLIYAMFAGPLALVLIISAYGKITRIAAIVQNLDRTGVPHSWYPWLATAEAAGAIGLLAGIWVRPLGVAAAIGVVLYFVGAIVTHIVQRDTAGLKNPASLLVAALATTAFGVLSL</sequence>
<evidence type="ECO:0000256" key="4">
    <source>
        <dbReference type="ARBA" id="ARBA00023136"/>
    </source>
</evidence>
<evidence type="ECO:0000313" key="7">
    <source>
        <dbReference type="Proteomes" id="UP000523007"/>
    </source>
</evidence>
<comment type="subcellular location">
    <subcellularLocation>
        <location evidence="1">Membrane</location>
        <topology evidence="1">Multi-pass membrane protein</topology>
    </subcellularLocation>
</comment>
<evidence type="ECO:0000313" key="6">
    <source>
        <dbReference type="EMBL" id="MBB4931959.1"/>
    </source>
</evidence>
<organism evidence="6 7">
    <name type="scientific">Lipingzhangella halophila</name>
    <dbReference type="NCBI Taxonomy" id="1783352"/>
    <lineage>
        <taxon>Bacteria</taxon>
        <taxon>Bacillati</taxon>
        <taxon>Actinomycetota</taxon>
        <taxon>Actinomycetes</taxon>
        <taxon>Streptosporangiales</taxon>
        <taxon>Nocardiopsidaceae</taxon>
        <taxon>Lipingzhangella</taxon>
    </lineage>
</organism>
<dbReference type="Proteomes" id="UP000523007">
    <property type="component" value="Unassembled WGS sequence"/>
</dbReference>
<gene>
    <name evidence="6" type="ORF">F4561_002779</name>
</gene>
<dbReference type="AlphaFoldDB" id="A0A7W7RH97"/>
<dbReference type="InterPro" id="IPR032808">
    <property type="entry name" value="DoxX"/>
</dbReference>
<feature type="transmembrane region" description="Helical" evidence="5">
    <location>
        <begin position="69"/>
        <end position="88"/>
    </location>
</feature>
<comment type="caution">
    <text evidence="6">The sequence shown here is derived from an EMBL/GenBank/DDBJ whole genome shotgun (WGS) entry which is preliminary data.</text>
</comment>
<proteinExistence type="predicted"/>
<accession>A0A7W7RH97</accession>
<evidence type="ECO:0000256" key="5">
    <source>
        <dbReference type="SAM" id="Phobius"/>
    </source>
</evidence>
<evidence type="ECO:0000256" key="1">
    <source>
        <dbReference type="ARBA" id="ARBA00004141"/>
    </source>
</evidence>
<evidence type="ECO:0000256" key="2">
    <source>
        <dbReference type="ARBA" id="ARBA00022692"/>
    </source>
</evidence>
<reference evidence="6 7" key="1">
    <citation type="submission" date="2020-08" db="EMBL/GenBank/DDBJ databases">
        <title>Sequencing the genomes of 1000 actinobacteria strains.</title>
        <authorList>
            <person name="Klenk H.-P."/>
        </authorList>
    </citation>
    <scope>NUCLEOTIDE SEQUENCE [LARGE SCALE GENOMIC DNA]</scope>
    <source>
        <strain evidence="6 7">DSM 102030</strain>
    </source>
</reference>
<name>A0A7W7RH97_9ACTN</name>
<keyword evidence="4 5" id="KW-0472">Membrane</keyword>
<evidence type="ECO:0000256" key="3">
    <source>
        <dbReference type="ARBA" id="ARBA00022989"/>
    </source>
</evidence>
<dbReference type="Pfam" id="PF13564">
    <property type="entry name" value="DoxX_2"/>
    <property type="match status" value="1"/>
</dbReference>
<keyword evidence="7" id="KW-1185">Reference proteome</keyword>
<keyword evidence="2 5" id="KW-0812">Transmembrane</keyword>
<feature type="transmembrane region" description="Helical" evidence="5">
    <location>
        <begin position="95"/>
        <end position="114"/>
    </location>
</feature>
<feature type="transmembrane region" description="Helical" evidence="5">
    <location>
        <begin position="6"/>
        <end position="22"/>
    </location>
</feature>
<keyword evidence="3 5" id="KW-1133">Transmembrane helix</keyword>
<dbReference type="GO" id="GO:0016020">
    <property type="term" value="C:membrane"/>
    <property type="evidence" value="ECO:0007669"/>
    <property type="project" value="UniProtKB-SubCell"/>
</dbReference>
<protein>
    <recommendedName>
        <fullName evidence="8">DoxX-like protein</fullName>
    </recommendedName>
</protein>
<dbReference type="EMBL" id="JACHJT010000001">
    <property type="protein sequence ID" value="MBB4931959.1"/>
    <property type="molecule type" value="Genomic_DNA"/>
</dbReference>